<dbReference type="WBParaSite" id="Hba_06253">
    <property type="protein sequence ID" value="Hba_06253"/>
    <property type="gene ID" value="Hba_06253"/>
</dbReference>
<protein>
    <recommendedName>
        <fullName evidence="2">leucine--tRNA ligase</fullName>
        <ecNumber evidence="2">6.1.1.4</ecNumber>
    </recommendedName>
    <alternativeName>
        <fullName evidence="8">Leucyl-tRNA synthetase</fullName>
    </alternativeName>
</protein>
<keyword evidence="10" id="KW-0472">Membrane</keyword>
<organism evidence="12 13">
    <name type="scientific">Heterorhabditis bacteriophora</name>
    <name type="common">Entomopathogenic nematode worm</name>
    <dbReference type="NCBI Taxonomy" id="37862"/>
    <lineage>
        <taxon>Eukaryota</taxon>
        <taxon>Metazoa</taxon>
        <taxon>Ecdysozoa</taxon>
        <taxon>Nematoda</taxon>
        <taxon>Chromadorea</taxon>
        <taxon>Rhabditida</taxon>
        <taxon>Rhabditina</taxon>
        <taxon>Rhabditomorpha</taxon>
        <taxon>Strongyloidea</taxon>
        <taxon>Heterorhabditidae</taxon>
        <taxon>Heterorhabditis</taxon>
    </lineage>
</organism>
<feature type="transmembrane region" description="Helical" evidence="10">
    <location>
        <begin position="725"/>
        <end position="743"/>
    </location>
</feature>
<evidence type="ECO:0000259" key="11">
    <source>
        <dbReference type="Pfam" id="PF00133"/>
    </source>
</evidence>
<dbReference type="Pfam" id="PF00133">
    <property type="entry name" value="tRNA-synt_1"/>
    <property type="match status" value="1"/>
</dbReference>
<evidence type="ECO:0000256" key="5">
    <source>
        <dbReference type="ARBA" id="ARBA00022840"/>
    </source>
</evidence>
<feature type="transmembrane region" description="Helical" evidence="10">
    <location>
        <begin position="325"/>
        <end position="341"/>
    </location>
</feature>
<dbReference type="InterPro" id="IPR001412">
    <property type="entry name" value="aa-tRNA-synth_I_CS"/>
</dbReference>
<evidence type="ECO:0000256" key="3">
    <source>
        <dbReference type="ARBA" id="ARBA00022598"/>
    </source>
</evidence>
<dbReference type="PANTHER" id="PTHR45794">
    <property type="entry name" value="LEUCYL-TRNA SYNTHETASE"/>
    <property type="match status" value="1"/>
</dbReference>
<evidence type="ECO:0000256" key="7">
    <source>
        <dbReference type="ARBA" id="ARBA00023146"/>
    </source>
</evidence>
<keyword evidence="5 9" id="KW-0067">ATP-binding</keyword>
<dbReference type="Proteomes" id="UP000095283">
    <property type="component" value="Unplaced"/>
</dbReference>
<keyword evidence="3 9" id="KW-0436">Ligase</keyword>
<evidence type="ECO:0000256" key="8">
    <source>
        <dbReference type="ARBA" id="ARBA00030520"/>
    </source>
</evidence>
<name>A0A1I7WM80_HETBA</name>
<keyword evidence="6 9" id="KW-0648">Protein biosynthesis</keyword>
<feature type="transmembrane region" description="Helical" evidence="10">
    <location>
        <begin position="520"/>
        <end position="542"/>
    </location>
</feature>
<feature type="transmembrane region" description="Helical" evidence="10">
    <location>
        <begin position="144"/>
        <end position="163"/>
    </location>
</feature>
<reference evidence="13" key="1">
    <citation type="submission" date="2016-11" db="UniProtKB">
        <authorList>
            <consortium name="WormBaseParasite"/>
        </authorList>
    </citation>
    <scope>IDENTIFICATION</scope>
</reference>
<dbReference type="PANTHER" id="PTHR45794:SF1">
    <property type="entry name" value="LEUCINE--TRNA LIGASE, CYTOPLASMIC"/>
    <property type="match status" value="1"/>
</dbReference>
<accession>A0A1I7WM80</accession>
<dbReference type="SUPFAM" id="SSF52374">
    <property type="entry name" value="Nucleotidylyl transferase"/>
    <property type="match status" value="1"/>
</dbReference>
<dbReference type="InterPro" id="IPR002300">
    <property type="entry name" value="aa-tRNA-synth_Ia"/>
</dbReference>
<dbReference type="InterPro" id="IPR014729">
    <property type="entry name" value="Rossmann-like_a/b/a_fold"/>
</dbReference>
<evidence type="ECO:0000256" key="1">
    <source>
        <dbReference type="ARBA" id="ARBA00005594"/>
    </source>
</evidence>
<evidence type="ECO:0000313" key="12">
    <source>
        <dbReference type="Proteomes" id="UP000095283"/>
    </source>
</evidence>
<keyword evidence="10" id="KW-0812">Transmembrane</keyword>
<keyword evidence="4 9" id="KW-0547">Nucleotide-binding</keyword>
<feature type="domain" description="Aminoacyl-tRNA synthetase class Ia" evidence="11">
    <location>
        <begin position="565"/>
        <end position="638"/>
    </location>
</feature>
<keyword evidence="7 9" id="KW-0030">Aminoacyl-tRNA synthetase</keyword>
<dbReference type="GO" id="GO:0005524">
    <property type="term" value="F:ATP binding"/>
    <property type="evidence" value="ECO:0007669"/>
    <property type="project" value="UniProtKB-KW"/>
</dbReference>
<dbReference type="EC" id="6.1.1.4" evidence="2"/>
<feature type="transmembrane region" description="Helical" evidence="10">
    <location>
        <begin position="111"/>
        <end position="132"/>
    </location>
</feature>
<evidence type="ECO:0000256" key="2">
    <source>
        <dbReference type="ARBA" id="ARBA00013164"/>
    </source>
</evidence>
<evidence type="ECO:0000256" key="10">
    <source>
        <dbReference type="SAM" id="Phobius"/>
    </source>
</evidence>
<evidence type="ECO:0000313" key="13">
    <source>
        <dbReference type="WBParaSite" id="Hba_06253"/>
    </source>
</evidence>
<dbReference type="PROSITE" id="PS00178">
    <property type="entry name" value="AA_TRNA_LIGASE_I"/>
    <property type="match status" value="1"/>
</dbReference>
<keyword evidence="12" id="KW-1185">Reference proteome</keyword>
<evidence type="ECO:0000256" key="6">
    <source>
        <dbReference type="ARBA" id="ARBA00022917"/>
    </source>
</evidence>
<dbReference type="InterPro" id="IPR004493">
    <property type="entry name" value="Leu-tRNA-synth_Ia_arc/euk"/>
</dbReference>
<proteinExistence type="inferred from homology"/>
<comment type="similarity">
    <text evidence="1 9">Belongs to the class-I aminoacyl-tRNA synthetase family.</text>
</comment>
<feature type="transmembrane region" description="Helical" evidence="10">
    <location>
        <begin position="50"/>
        <end position="69"/>
    </location>
</feature>
<dbReference type="GO" id="GO:0004823">
    <property type="term" value="F:leucine-tRNA ligase activity"/>
    <property type="evidence" value="ECO:0007669"/>
    <property type="project" value="UniProtKB-EC"/>
</dbReference>
<sequence length="762" mass="88763">MNRKKLISCIVVLILIVSSFHFIAFQLTEQYPEAMELLKIQNIYYMPPSFMLEVYFAIEIFVICFSVIYKFNFSSDPLGTHLSHAVYFSETVQTPHELQKKFLRAQIIQRTIVSVPVSLVFIPLIICSIRCFDGHLGLQIPNDILMMIISTYGSVATIFLIFFNKFVSDFFILLKESKLLLISSKRNNQNTLIIYEPLFSGFFHTCISLLNSKHNLSKQYEHEEPAKTAYSIVHSLRVPTSEKRNSKARKMGNARRTFYGKLLPMIKKIDYARQFKTHTHPWVDLGQPFTGQGSRKVILLYDNARPHVSLNHFELRMRSSSTRRIFIRLGVFGLLFILVDVELSSRTALSILLMCPLEAVVPSNYTIIRTESTDLIFSCFPKFSGSATLMTLKQSSIFDATNRHQTIINAQTSDPIMKWESPQTIQTPMASSKAPQRSKSIRRLKIRNNQIAIINLFLLELSHKLLHSRPSLTNIDIYFNSYYYRDGCNSKERKKVAHLLEKKLKYKSCGKKIRHLNKMLLMICLFLSIQVFFYKLIVLPIFKRRINYKKECQITLAQCNHFFSNSPKYFATFPYPYMNGRLHLGHTFTLSKCEFAVGYQRLRGKKCLFPFGFHCTGMPIKFLLLGKCARRNTKDKSKGKKVIVSHIIYSILVSPYLFIYLFIYYLLFIIYLLHECDALKWAIHSYTFLSHWTAVILLNAYRIQVIICDFLSYKLLWLDGFIPHLRFRIVLIINLKYFALYVYKGIAQLTVYLESTTKILKI</sequence>
<feature type="transmembrane region" description="Helical" evidence="10">
    <location>
        <begin position="647"/>
        <end position="672"/>
    </location>
</feature>
<dbReference type="AlphaFoldDB" id="A0A1I7WM80"/>
<feature type="transmembrane region" description="Helical" evidence="10">
    <location>
        <begin position="692"/>
        <end position="713"/>
    </location>
</feature>
<dbReference type="Gene3D" id="3.40.50.620">
    <property type="entry name" value="HUPs"/>
    <property type="match status" value="1"/>
</dbReference>
<evidence type="ECO:0000256" key="4">
    <source>
        <dbReference type="ARBA" id="ARBA00022741"/>
    </source>
</evidence>
<evidence type="ECO:0000256" key="9">
    <source>
        <dbReference type="RuleBase" id="RU363035"/>
    </source>
</evidence>
<dbReference type="GO" id="GO:0006429">
    <property type="term" value="P:leucyl-tRNA aminoacylation"/>
    <property type="evidence" value="ECO:0007669"/>
    <property type="project" value="InterPro"/>
</dbReference>
<keyword evidence="10" id="KW-1133">Transmembrane helix</keyword>